<dbReference type="GO" id="GO:0043123">
    <property type="term" value="P:positive regulation of canonical NF-kappaB signal transduction"/>
    <property type="evidence" value="ECO:0007669"/>
    <property type="project" value="TreeGrafter"/>
</dbReference>
<evidence type="ECO:0000259" key="2">
    <source>
        <dbReference type="Pfam" id="PF13676"/>
    </source>
</evidence>
<dbReference type="PANTHER" id="PTHR22662:SF0">
    <property type="entry name" value="TOLL_INTERLEUKIN-1 RECEPTOR DOMAIN-CONTAINING ADAPTER PROTEIN"/>
    <property type="match status" value="1"/>
</dbReference>
<dbReference type="GO" id="GO:0034142">
    <property type="term" value="P:toll-like receptor 4 signaling pathway"/>
    <property type="evidence" value="ECO:0007669"/>
    <property type="project" value="TreeGrafter"/>
</dbReference>
<dbReference type="PANTHER" id="PTHR22662">
    <property type="entry name" value="TIRAP"/>
    <property type="match status" value="1"/>
</dbReference>
<feature type="domain" description="TIR" evidence="2">
    <location>
        <begin position="109"/>
        <end position="193"/>
    </location>
</feature>
<evidence type="ECO:0000256" key="1">
    <source>
        <dbReference type="SAM" id="MobiDB-lite"/>
    </source>
</evidence>
<dbReference type="AlphaFoldDB" id="A0A8D2LA32"/>
<dbReference type="InterPro" id="IPR000157">
    <property type="entry name" value="TIR_dom"/>
</dbReference>
<dbReference type="GO" id="GO:0035663">
    <property type="term" value="F:Toll-like receptor 2 binding"/>
    <property type="evidence" value="ECO:0007669"/>
    <property type="project" value="TreeGrafter"/>
</dbReference>
<dbReference type="SUPFAM" id="SSF52200">
    <property type="entry name" value="Toll/Interleukin receptor TIR domain"/>
    <property type="match status" value="1"/>
</dbReference>
<evidence type="ECO:0000313" key="3">
    <source>
        <dbReference type="Ensembl" id="ENSVKKP00000018653.1"/>
    </source>
</evidence>
<dbReference type="GO" id="GO:0035662">
    <property type="term" value="F:Toll-like receptor 4 binding"/>
    <property type="evidence" value="ECO:0007669"/>
    <property type="project" value="TreeGrafter"/>
</dbReference>
<dbReference type="Proteomes" id="UP000694545">
    <property type="component" value="Unplaced"/>
</dbReference>
<dbReference type="Ensembl" id="ENSVKKT00000019118.1">
    <property type="protein sequence ID" value="ENSVKKP00000018653.1"/>
    <property type="gene ID" value="ENSVKKG00000012697.1"/>
</dbReference>
<dbReference type="GO" id="GO:0005737">
    <property type="term" value="C:cytoplasm"/>
    <property type="evidence" value="ECO:0007669"/>
    <property type="project" value="TreeGrafter"/>
</dbReference>
<sequence>ERHFSLFEWAGHESFIPFSPHSFRLRFAHSSQERRPRGQAGAPLSANPVLRGDEPSPAEGLQPAEGEMRGAEARRCDSGAGHPGDEAEGLVSGSQGAMPAAHWDSLRGYIEHQDHVAGRSVIASVNEIIQSSRVALVLLTSRSLADPWCQRVVEWNLVHTILQEGTKVIPVCVDVRQEQMPPALRHLTGLEYRGPFFRQRLLDSVQKARSPTRTPCPSSLTRVGV</sequence>
<feature type="compositionally biased region" description="Basic and acidic residues" evidence="1">
    <location>
        <begin position="66"/>
        <end position="77"/>
    </location>
</feature>
<reference evidence="3" key="2">
    <citation type="submission" date="2025-09" db="UniProtKB">
        <authorList>
            <consortium name="Ensembl"/>
        </authorList>
    </citation>
    <scope>IDENTIFICATION</scope>
</reference>
<dbReference type="GO" id="GO:2000343">
    <property type="term" value="P:positive regulation of chemokine (C-X-C motif) ligand 2 production"/>
    <property type="evidence" value="ECO:0007669"/>
    <property type="project" value="TreeGrafter"/>
</dbReference>
<proteinExistence type="predicted"/>
<dbReference type="Pfam" id="PF13676">
    <property type="entry name" value="TIR_2"/>
    <property type="match status" value="1"/>
</dbReference>
<evidence type="ECO:0000313" key="4">
    <source>
        <dbReference type="Proteomes" id="UP000694545"/>
    </source>
</evidence>
<keyword evidence="4" id="KW-1185">Reference proteome</keyword>
<organism evidence="3 4">
    <name type="scientific">Varanus komodoensis</name>
    <name type="common">Komodo dragon</name>
    <dbReference type="NCBI Taxonomy" id="61221"/>
    <lineage>
        <taxon>Eukaryota</taxon>
        <taxon>Metazoa</taxon>
        <taxon>Chordata</taxon>
        <taxon>Craniata</taxon>
        <taxon>Vertebrata</taxon>
        <taxon>Euteleostomi</taxon>
        <taxon>Lepidosauria</taxon>
        <taxon>Squamata</taxon>
        <taxon>Bifurcata</taxon>
        <taxon>Unidentata</taxon>
        <taxon>Episquamata</taxon>
        <taxon>Toxicofera</taxon>
        <taxon>Anguimorpha</taxon>
        <taxon>Paleoanguimorpha</taxon>
        <taxon>Varanoidea</taxon>
        <taxon>Varanidae</taxon>
        <taxon>Varanus</taxon>
    </lineage>
</organism>
<reference evidence="3" key="1">
    <citation type="submission" date="2025-08" db="UniProtKB">
        <authorList>
            <consortium name="Ensembl"/>
        </authorList>
    </citation>
    <scope>IDENTIFICATION</scope>
</reference>
<dbReference type="InterPro" id="IPR035897">
    <property type="entry name" value="Toll_tir_struct_dom_sf"/>
</dbReference>
<protein>
    <recommendedName>
        <fullName evidence="2">TIR domain-containing protein</fullName>
    </recommendedName>
</protein>
<name>A0A8D2LA32_VARKO</name>
<accession>A0A8D2LA32</accession>
<dbReference type="InterPro" id="IPR017279">
    <property type="entry name" value="Tol-interleuk_rcpt_adapt_Tirap"/>
</dbReference>
<dbReference type="GO" id="GO:0032760">
    <property type="term" value="P:positive regulation of tumor necrosis factor production"/>
    <property type="evidence" value="ECO:0007669"/>
    <property type="project" value="TreeGrafter"/>
</dbReference>
<dbReference type="GO" id="GO:0005886">
    <property type="term" value="C:plasma membrane"/>
    <property type="evidence" value="ECO:0007669"/>
    <property type="project" value="TreeGrafter"/>
</dbReference>
<feature type="region of interest" description="Disordered" evidence="1">
    <location>
        <begin position="29"/>
        <end position="96"/>
    </location>
</feature>
<dbReference type="Gene3D" id="3.40.50.10140">
    <property type="entry name" value="Toll/interleukin-1 receptor homology (TIR) domain"/>
    <property type="match status" value="1"/>
</dbReference>